<feature type="signal peptide" evidence="3">
    <location>
        <begin position="1"/>
        <end position="17"/>
    </location>
</feature>
<dbReference type="InterPro" id="IPR052781">
    <property type="entry name" value="Cys_protease_inhibitor_I42"/>
</dbReference>
<keyword evidence="6" id="KW-1185">Reference proteome</keyword>
<keyword evidence="2" id="KW-0789">Thiol protease inhibitor</keyword>
<evidence type="ECO:0000313" key="6">
    <source>
        <dbReference type="Proteomes" id="UP000244064"/>
    </source>
</evidence>
<reference evidence="5 6" key="1">
    <citation type="submission" date="2018-04" db="EMBL/GenBank/DDBJ databases">
        <title>Pseudomonas sp. nov., isolated from mangrove soil.</title>
        <authorList>
            <person name="Chen C."/>
        </authorList>
    </citation>
    <scope>NUCLEOTIDE SEQUENCE [LARGE SCALE GENOMIC DNA]</scope>
    <source>
        <strain evidence="5 6">TC-11</strain>
    </source>
</reference>
<dbReference type="Proteomes" id="UP000244064">
    <property type="component" value="Unassembled WGS sequence"/>
</dbReference>
<dbReference type="Pfam" id="PF09394">
    <property type="entry name" value="Inhibitor_I42"/>
    <property type="match status" value="1"/>
</dbReference>
<dbReference type="AlphaFoldDB" id="A0A2T5PEG2"/>
<organism evidence="5 6">
    <name type="scientific">Pseudomonas mangrovi</name>
    <dbReference type="NCBI Taxonomy" id="2161748"/>
    <lineage>
        <taxon>Bacteria</taxon>
        <taxon>Pseudomonadati</taxon>
        <taxon>Pseudomonadota</taxon>
        <taxon>Gammaproteobacteria</taxon>
        <taxon>Pseudomonadales</taxon>
        <taxon>Pseudomonadaceae</taxon>
        <taxon>Pseudomonas</taxon>
    </lineage>
</organism>
<dbReference type="SUPFAM" id="SSF141066">
    <property type="entry name" value="ICP-like"/>
    <property type="match status" value="1"/>
</dbReference>
<dbReference type="InterPro" id="IPR036331">
    <property type="entry name" value="Chagasin-like_sf"/>
</dbReference>
<dbReference type="PANTHER" id="PTHR36530">
    <property type="entry name" value="INHIBITOR OF CYSTEINE PEPTIDASE"/>
    <property type="match status" value="1"/>
</dbReference>
<evidence type="ECO:0000256" key="3">
    <source>
        <dbReference type="SAM" id="SignalP"/>
    </source>
</evidence>
<dbReference type="Gene3D" id="2.60.40.2020">
    <property type="match status" value="1"/>
</dbReference>
<dbReference type="GO" id="GO:0004869">
    <property type="term" value="F:cysteine-type endopeptidase inhibitor activity"/>
    <property type="evidence" value="ECO:0007669"/>
    <property type="project" value="UniProtKB-KW"/>
</dbReference>
<gene>
    <name evidence="5" type="ORF">DBO85_00260</name>
</gene>
<dbReference type="InterPro" id="IPR018990">
    <property type="entry name" value="Prot_inh_I42_chagasin"/>
</dbReference>
<evidence type="ECO:0000256" key="1">
    <source>
        <dbReference type="ARBA" id="ARBA00022690"/>
    </source>
</evidence>
<keyword evidence="1" id="KW-0646">Protease inhibitor</keyword>
<evidence type="ECO:0000259" key="4">
    <source>
        <dbReference type="Pfam" id="PF09394"/>
    </source>
</evidence>
<accession>A0A2T5PEG2</accession>
<dbReference type="RefSeq" id="WP_108104120.1">
    <property type="nucleotide sequence ID" value="NZ_QASN01000002.1"/>
</dbReference>
<sequence length="128" mass="14252">MIRIHRAFPLLALPLFAACSSAPPSSVLLENQARCPQQLAQGQMLILRLPSNPSTGYRWELLNTPDALRSLGPEVYSSPDKVDMVGAAGHSTWRFQATAAGKGSLRLAYQRPWEPEPIEHFECRLEVR</sequence>
<evidence type="ECO:0000313" key="5">
    <source>
        <dbReference type="EMBL" id="PTU76108.1"/>
    </source>
</evidence>
<comment type="caution">
    <text evidence="5">The sequence shown here is derived from an EMBL/GenBank/DDBJ whole genome shotgun (WGS) entry which is preliminary data.</text>
</comment>
<feature type="chain" id="PRO_5015735342" evidence="3">
    <location>
        <begin position="18"/>
        <end position="128"/>
    </location>
</feature>
<protein>
    <submittedName>
        <fullName evidence="5">Peptidase inhibitor I42</fullName>
    </submittedName>
</protein>
<proteinExistence type="predicted"/>
<feature type="domain" description="Proteinase inhibitor I42 chagasin" evidence="4">
    <location>
        <begin position="39"/>
        <end position="123"/>
    </location>
</feature>
<keyword evidence="3" id="KW-0732">Signal</keyword>
<dbReference type="EMBL" id="QASN01000002">
    <property type="protein sequence ID" value="PTU76108.1"/>
    <property type="molecule type" value="Genomic_DNA"/>
</dbReference>
<dbReference type="OrthoDB" id="670336at2"/>
<evidence type="ECO:0000256" key="2">
    <source>
        <dbReference type="ARBA" id="ARBA00022704"/>
    </source>
</evidence>
<dbReference type="PANTHER" id="PTHR36530:SF1">
    <property type="entry name" value="AMOEBIASIN-1"/>
    <property type="match status" value="1"/>
</dbReference>
<dbReference type="PROSITE" id="PS51257">
    <property type="entry name" value="PROKAR_LIPOPROTEIN"/>
    <property type="match status" value="1"/>
</dbReference>
<name>A0A2T5PEG2_9PSED</name>